<keyword evidence="8 13" id="KW-1133">Transmembrane helix</keyword>
<feature type="transmembrane region" description="Helical" evidence="13">
    <location>
        <begin position="127"/>
        <end position="148"/>
    </location>
</feature>
<protein>
    <submittedName>
        <fullName evidence="15">Ion transporter, putative</fullName>
    </submittedName>
</protein>
<keyword evidence="3" id="KW-0109">Calcium transport</keyword>
<dbReference type="PANTHER" id="PTHR45628">
    <property type="entry name" value="VOLTAGE-DEPENDENT CALCIUM CHANNEL TYPE A SUBUNIT ALPHA-1"/>
    <property type="match status" value="1"/>
</dbReference>
<keyword evidence="16" id="KW-1185">Reference proteome</keyword>
<keyword evidence="2" id="KW-0813">Transport</keyword>
<gene>
    <name evidence="15" type="ORF">BSAL_50430</name>
</gene>
<dbReference type="GO" id="GO:0098703">
    <property type="term" value="P:calcium ion import across plasma membrane"/>
    <property type="evidence" value="ECO:0007669"/>
    <property type="project" value="TreeGrafter"/>
</dbReference>
<evidence type="ECO:0000313" key="16">
    <source>
        <dbReference type="Proteomes" id="UP000051952"/>
    </source>
</evidence>
<evidence type="ECO:0000256" key="2">
    <source>
        <dbReference type="ARBA" id="ARBA00022448"/>
    </source>
</evidence>
<evidence type="ECO:0000256" key="13">
    <source>
        <dbReference type="SAM" id="Phobius"/>
    </source>
</evidence>
<sequence length="486" mass="55245">VLTPQQRMYVHARHAIEASAIVEDEETPMPNGLSQLIHNIVTFRTQYSLLGIWKLEQPIWEYFSFLVVMTNTVAIAYTHSDMTDEENTILNNINLASLCIFTAEVVLLIVAYFPMQYFSLGWNVMDFLIVCAGWVEVGLPAAPGLTFLRVIRVSKLLRGTGVEKLILTTVRSYQSFLNALLMLILVLFIYASVGVQLFGDIPFNNILDINYNFRTLPNAMLILFQIITTEGWETTMLGCNSVGTYASYPYFISFMVLGSFVILQLFTAVVVDVFEQQTDESDRIVTEFLEIREQWLCTFGPVKAIPMQDFIQFLTKIPQDLTELSKNPQRVDIVHLLASLAIPVTSQGLVYYHHAVNALAWRRFNIEVRTIGGVIHGIVFDKVVHQSFTIGEAFCAEILQSKWRDYKMKQKLGDREYTNLVNRTRSSSVFLMPRQRSVCNIVRKDEARRMSTLSTNDDDEGYDHKMLESVDFSSGGDSAVPGRGRN</sequence>
<evidence type="ECO:0000256" key="6">
    <source>
        <dbReference type="ARBA" id="ARBA00022837"/>
    </source>
</evidence>
<dbReference type="Gene3D" id="1.20.120.350">
    <property type="entry name" value="Voltage-gated potassium channels. Chain C"/>
    <property type="match status" value="1"/>
</dbReference>
<evidence type="ECO:0000313" key="15">
    <source>
        <dbReference type="EMBL" id="CUI11026.1"/>
    </source>
</evidence>
<proteinExistence type="predicted"/>
<keyword evidence="7" id="KW-0851">Voltage-gated channel</keyword>
<dbReference type="InterPro" id="IPR005821">
    <property type="entry name" value="Ion_trans_dom"/>
</dbReference>
<feature type="transmembrane region" description="Helical" evidence="13">
    <location>
        <begin position="250"/>
        <end position="274"/>
    </location>
</feature>
<evidence type="ECO:0000256" key="1">
    <source>
        <dbReference type="ARBA" id="ARBA00004141"/>
    </source>
</evidence>
<evidence type="ECO:0000259" key="14">
    <source>
        <dbReference type="Pfam" id="PF00520"/>
    </source>
</evidence>
<dbReference type="OrthoDB" id="431720at2759"/>
<accession>A0A0S4KDM4</accession>
<feature type="domain" description="Ion transport" evidence="14">
    <location>
        <begin position="58"/>
        <end position="281"/>
    </location>
</feature>
<dbReference type="AlphaFoldDB" id="A0A0S4KDM4"/>
<feature type="transmembrane region" description="Helical" evidence="13">
    <location>
        <begin position="176"/>
        <end position="198"/>
    </location>
</feature>
<evidence type="ECO:0000256" key="3">
    <source>
        <dbReference type="ARBA" id="ARBA00022568"/>
    </source>
</evidence>
<keyword evidence="6" id="KW-0106">Calcium</keyword>
<feature type="transmembrane region" description="Helical" evidence="13">
    <location>
        <begin position="89"/>
        <end position="115"/>
    </location>
</feature>
<evidence type="ECO:0000256" key="9">
    <source>
        <dbReference type="ARBA" id="ARBA00023065"/>
    </source>
</evidence>
<organism evidence="15 16">
    <name type="scientific">Bodo saltans</name>
    <name type="common">Flagellated protozoan</name>
    <dbReference type="NCBI Taxonomy" id="75058"/>
    <lineage>
        <taxon>Eukaryota</taxon>
        <taxon>Discoba</taxon>
        <taxon>Euglenozoa</taxon>
        <taxon>Kinetoplastea</taxon>
        <taxon>Metakinetoplastina</taxon>
        <taxon>Eubodonida</taxon>
        <taxon>Bodonidae</taxon>
        <taxon>Bodo</taxon>
    </lineage>
</organism>
<keyword evidence="9" id="KW-0406">Ion transport</keyword>
<dbReference type="EMBL" id="CYKH01000042">
    <property type="protein sequence ID" value="CUI11026.1"/>
    <property type="molecule type" value="Genomic_DNA"/>
</dbReference>
<evidence type="ECO:0000256" key="12">
    <source>
        <dbReference type="ARBA" id="ARBA00023303"/>
    </source>
</evidence>
<keyword evidence="4" id="KW-0107">Calcium channel</keyword>
<evidence type="ECO:0000256" key="8">
    <source>
        <dbReference type="ARBA" id="ARBA00022989"/>
    </source>
</evidence>
<evidence type="ECO:0000256" key="4">
    <source>
        <dbReference type="ARBA" id="ARBA00022673"/>
    </source>
</evidence>
<evidence type="ECO:0000256" key="10">
    <source>
        <dbReference type="ARBA" id="ARBA00023136"/>
    </source>
</evidence>
<dbReference type="SUPFAM" id="SSF81324">
    <property type="entry name" value="Voltage-gated potassium channels"/>
    <property type="match status" value="1"/>
</dbReference>
<feature type="transmembrane region" description="Helical" evidence="13">
    <location>
        <begin position="59"/>
        <end position="77"/>
    </location>
</feature>
<keyword evidence="10 13" id="KW-0472">Membrane</keyword>
<feature type="non-terminal residue" evidence="15">
    <location>
        <position position="1"/>
    </location>
</feature>
<comment type="subcellular location">
    <subcellularLocation>
        <location evidence="1">Membrane</location>
        <topology evidence="1">Multi-pass membrane protein</topology>
    </subcellularLocation>
</comment>
<dbReference type="InterPro" id="IPR027359">
    <property type="entry name" value="Volt_channel_dom_sf"/>
</dbReference>
<dbReference type="InterPro" id="IPR050599">
    <property type="entry name" value="VDCC_alpha-1_subunit"/>
</dbReference>
<keyword evidence="11" id="KW-0325">Glycoprotein</keyword>
<name>A0A0S4KDM4_BODSA</name>
<dbReference type="Pfam" id="PF00520">
    <property type="entry name" value="Ion_trans"/>
    <property type="match status" value="1"/>
</dbReference>
<reference evidence="16" key="1">
    <citation type="submission" date="2015-09" db="EMBL/GenBank/DDBJ databases">
        <authorList>
            <consortium name="Pathogen Informatics"/>
        </authorList>
    </citation>
    <scope>NUCLEOTIDE SEQUENCE [LARGE SCALE GENOMIC DNA]</scope>
    <source>
        <strain evidence="16">Lake Konstanz</strain>
    </source>
</reference>
<dbReference type="VEuPathDB" id="TriTrypDB:BSAL_50430"/>
<keyword evidence="12" id="KW-0407">Ion channel</keyword>
<dbReference type="Proteomes" id="UP000051952">
    <property type="component" value="Unassembled WGS sequence"/>
</dbReference>
<evidence type="ECO:0000256" key="5">
    <source>
        <dbReference type="ARBA" id="ARBA00022692"/>
    </source>
</evidence>
<dbReference type="GO" id="GO:0008331">
    <property type="term" value="F:high voltage-gated calcium channel activity"/>
    <property type="evidence" value="ECO:0007669"/>
    <property type="project" value="TreeGrafter"/>
</dbReference>
<evidence type="ECO:0000256" key="11">
    <source>
        <dbReference type="ARBA" id="ARBA00023180"/>
    </source>
</evidence>
<evidence type="ECO:0000256" key="7">
    <source>
        <dbReference type="ARBA" id="ARBA00022882"/>
    </source>
</evidence>
<dbReference type="PANTHER" id="PTHR45628:SF7">
    <property type="entry name" value="VOLTAGE-DEPENDENT CALCIUM CHANNEL TYPE A SUBUNIT ALPHA-1"/>
    <property type="match status" value="1"/>
</dbReference>
<dbReference type="GO" id="GO:0005891">
    <property type="term" value="C:voltage-gated calcium channel complex"/>
    <property type="evidence" value="ECO:0007669"/>
    <property type="project" value="TreeGrafter"/>
</dbReference>
<dbReference type="Gene3D" id="1.10.287.70">
    <property type="match status" value="1"/>
</dbReference>
<keyword evidence="5 13" id="KW-0812">Transmembrane</keyword>